<sequence>MQDILKLKAPASQLETGSSGTTELDSEKKCTEEIFHPSPQIPRRPSTHIAGKAGKAGTDDPNNR</sequence>
<keyword evidence="3" id="KW-1185">Reference proteome</keyword>
<evidence type="ECO:0000313" key="2">
    <source>
        <dbReference type="EMBL" id="KAJ5520435.1"/>
    </source>
</evidence>
<dbReference type="Proteomes" id="UP001149954">
    <property type="component" value="Unassembled WGS sequence"/>
</dbReference>
<gene>
    <name evidence="2" type="ORF">N7463_000888</name>
</gene>
<feature type="compositionally biased region" description="Basic and acidic residues" evidence="1">
    <location>
        <begin position="25"/>
        <end position="35"/>
    </location>
</feature>
<name>A0A9X0CBI9_9EURO</name>
<feature type="compositionally biased region" description="Polar residues" evidence="1">
    <location>
        <begin position="13"/>
        <end position="23"/>
    </location>
</feature>
<evidence type="ECO:0000256" key="1">
    <source>
        <dbReference type="SAM" id="MobiDB-lite"/>
    </source>
</evidence>
<organism evidence="2 3">
    <name type="scientific">Penicillium fimorum</name>
    <dbReference type="NCBI Taxonomy" id="1882269"/>
    <lineage>
        <taxon>Eukaryota</taxon>
        <taxon>Fungi</taxon>
        <taxon>Dikarya</taxon>
        <taxon>Ascomycota</taxon>
        <taxon>Pezizomycotina</taxon>
        <taxon>Eurotiomycetes</taxon>
        <taxon>Eurotiomycetidae</taxon>
        <taxon>Eurotiales</taxon>
        <taxon>Aspergillaceae</taxon>
        <taxon>Penicillium</taxon>
    </lineage>
</organism>
<protein>
    <submittedName>
        <fullName evidence="2">Uncharacterized protein</fullName>
    </submittedName>
</protein>
<dbReference type="AlphaFoldDB" id="A0A9X0CBI9"/>
<dbReference type="EMBL" id="JAPWDS010000001">
    <property type="protein sequence ID" value="KAJ5520435.1"/>
    <property type="molecule type" value="Genomic_DNA"/>
</dbReference>
<reference evidence="2" key="1">
    <citation type="submission" date="2022-12" db="EMBL/GenBank/DDBJ databases">
        <authorList>
            <person name="Petersen C."/>
        </authorList>
    </citation>
    <scope>NUCLEOTIDE SEQUENCE</scope>
    <source>
        <strain evidence="2">IBT 29495</strain>
    </source>
</reference>
<accession>A0A9X0CBI9</accession>
<feature type="region of interest" description="Disordered" evidence="1">
    <location>
        <begin position="1"/>
        <end position="64"/>
    </location>
</feature>
<reference evidence="2" key="2">
    <citation type="journal article" date="2023" name="IMA Fungus">
        <title>Comparative genomic study of the Penicillium genus elucidates a diverse pangenome and 15 lateral gene transfer events.</title>
        <authorList>
            <person name="Petersen C."/>
            <person name="Sorensen T."/>
            <person name="Nielsen M.R."/>
            <person name="Sondergaard T.E."/>
            <person name="Sorensen J.L."/>
            <person name="Fitzpatrick D.A."/>
            <person name="Frisvad J.C."/>
            <person name="Nielsen K.L."/>
        </authorList>
    </citation>
    <scope>NUCLEOTIDE SEQUENCE</scope>
    <source>
        <strain evidence="2">IBT 29495</strain>
    </source>
</reference>
<comment type="caution">
    <text evidence="2">The sequence shown here is derived from an EMBL/GenBank/DDBJ whole genome shotgun (WGS) entry which is preliminary data.</text>
</comment>
<evidence type="ECO:0000313" key="3">
    <source>
        <dbReference type="Proteomes" id="UP001149954"/>
    </source>
</evidence>
<proteinExistence type="predicted"/>